<dbReference type="GeneTree" id="ENSGT01000000220723"/>
<feature type="region of interest" description="Disordered" evidence="1">
    <location>
        <begin position="1"/>
        <end position="30"/>
    </location>
</feature>
<evidence type="ECO:0000313" key="3">
    <source>
        <dbReference type="Proteomes" id="UP000823872"/>
    </source>
</evidence>
<evidence type="ECO:0000313" key="2">
    <source>
        <dbReference type="Ensembl" id="ENSFCTP00005050502.1"/>
    </source>
</evidence>
<organism evidence="2 3">
    <name type="scientific">Felis catus</name>
    <name type="common">Cat</name>
    <name type="synonym">Felis silvestris catus</name>
    <dbReference type="NCBI Taxonomy" id="9685"/>
    <lineage>
        <taxon>Eukaryota</taxon>
        <taxon>Metazoa</taxon>
        <taxon>Chordata</taxon>
        <taxon>Craniata</taxon>
        <taxon>Vertebrata</taxon>
        <taxon>Euteleostomi</taxon>
        <taxon>Mammalia</taxon>
        <taxon>Eutheria</taxon>
        <taxon>Laurasiatheria</taxon>
        <taxon>Carnivora</taxon>
        <taxon>Feliformia</taxon>
        <taxon>Felidae</taxon>
        <taxon>Felinae</taxon>
        <taxon>Felis</taxon>
    </lineage>
</organism>
<reference evidence="2" key="2">
    <citation type="submission" date="2025-08" db="UniProtKB">
        <authorList>
            <consortium name="Ensembl"/>
        </authorList>
    </citation>
    <scope>IDENTIFICATION</scope>
    <source>
        <strain evidence="2">breed Abyssinian</strain>
    </source>
</reference>
<keyword evidence="3" id="KW-1185">Reference proteome</keyword>
<sequence>MGEESPAQQTPRFRESSGRRGQVLSGISLNNPPPRDVVWGSLKPTSCRCFWAHTQMGKDFPHQSASGVPVQGLQQQQVLQISQHHLRQHAFSGLCQTHRWRSPPNQHQGFCHKGLSQKESFGIQTFIQCATHQSQICLLLNLDSNFCGGICHCPQLTEEITATGRT</sequence>
<accession>A0ABI7ZTM9</accession>
<name>A0ABI7ZTM9_FELCA</name>
<protein>
    <submittedName>
        <fullName evidence="2">Uncharacterized protein</fullName>
    </submittedName>
</protein>
<dbReference type="Ensembl" id="ENSFCTT00005071094.1">
    <property type="protein sequence ID" value="ENSFCTP00005050502.1"/>
    <property type="gene ID" value="ENSFCTG00005025044.1"/>
</dbReference>
<dbReference type="Proteomes" id="UP000823872">
    <property type="component" value="Chromosome D3"/>
</dbReference>
<evidence type="ECO:0000256" key="1">
    <source>
        <dbReference type="SAM" id="MobiDB-lite"/>
    </source>
</evidence>
<proteinExistence type="predicted"/>
<reference evidence="2" key="3">
    <citation type="submission" date="2025-09" db="UniProtKB">
        <authorList>
            <consortium name="Ensembl"/>
        </authorList>
    </citation>
    <scope>IDENTIFICATION</scope>
    <source>
        <strain evidence="2">breed Abyssinian</strain>
    </source>
</reference>
<reference evidence="2 3" key="1">
    <citation type="submission" date="2021-02" db="EMBL/GenBank/DDBJ databases">
        <title>Safari Cat Assemblies.</title>
        <authorList>
            <person name="Bredemeyer K.R."/>
            <person name="Murphy W.J."/>
        </authorList>
    </citation>
    <scope>NUCLEOTIDE SEQUENCE [LARGE SCALE GENOMIC DNA]</scope>
</reference>
<feature type="compositionally biased region" description="Polar residues" evidence="1">
    <location>
        <begin position="1"/>
        <end position="11"/>
    </location>
</feature>